<proteinExistence type="predicted"/>
<dbReference type="OrthoDB" id="5394363at2"/>
<reference evidence="2 3" key="1">
    <citation type="submission" date="2006-10" db="EMBL/GenBank/DDBJ databases">
        <title>Complete sequence of chromosome of Pelobacter propionicus DSM 2379.</title>
        <authorList>
            <consortium name="US DOE Joint Genome Institute"/>
            <person name="Copeland A."/>
            <person name="Lucas S."/>
            <person name="Lapidus A."/>
            <person name="Barry K."/>
            <person name="Detter J.C."/>
            <person name="Glavina del Rio T."/>
            <person name="Hammon N."/>
            <person name="Israni S."/>
            <person name="Dalin E."/>
            <person name="Tice H."/>
            <person name="Pitluck S."/>
            <person name="Saunders E."/>
            <person name="Brettin T."/>
            <person name="Bruce D."/>
            <person name="Han C."/>
            <person name="Tapia R."/>
            <person name="Schmutz J."/>
            <person name="Larimer F."/>
            <person name="Land M."/>
            <person name="Hauser L."/>
            <person name="Kyrpides N."/>
            <person name="Kim E."/>
            <person name="Lovley D."/>
            <person name="Richardson P."/>
        </authorList>
    </citation>
    <scope>NUCLEOTIDE SEQUENCE [LARGE SCALE GENOMIC DNA]</scope>
    <source>
        <strain evidence="3">DSM 2379 / NBRC 103807 / OttBd1</strain>
    </source>
</reference>
<name>A1AV00_PELPD</name>
<keyword evidence="2" id="KW-0489">Methyltransferase</keyword>
<sequence length="362" mass="40825">MISFAPSLDPAVATENLSLILSPRMRSELFHDHIQRLGDMFDAFVRACPPPWPAPGLALTPEIHFQSELWLPLALIGPAFRRLYRHVLTWPPVLSSTPFASSLSWAGIISLFPPDSGWPVNPALLLERLLDDRRLRLEFVCWSFMPRRFYGNGSNRYPGQTEFIRHWLRERRQRGGELRCLDAACGDGGASYALLRLMLEQGWPTESLRVEGWTLDPLEVWSAAHARFPLDPLRQSAFREALAPLFEQDCHGRLHFRAVDLEEIPAGDERFDLIICNGLLGGPISNHPQSMERIARNLARLLRPHGMLLVADHFHGGWKKSVPVETIQELLGACGLHVIRAGEGIAGVRERSCHACPAVRRE</sequence>
<dbReference type="CDD" id="cd02440">
    <property type="entry name" value="AdoMet_MTases"/>
    <property type="match status" value="1"/>
</dbReference>
<feature type="domain" description="Methyltransferase" evidence="1">
    <location>
        <begin position="253"/>
        <end position="314"/>
    </location>
</feature>
<dbReference type="GO" id="GO:0032259">
    <property type="term" value="P:methylation"/>
    <property type="evidence" value="ECO:0007669"/>
    <property type="project" value="UniProtKB-KW"/>
</dbReference>
<dbReference type="EMBL" id="CP000482">
    <property type="protein sequence ID" value="ABL01171.1"/>
    <property type="molecule type" value="Genomic_DNA"/>
</dbReference>
<keyword evidence="3" id="KW-1185">Reference proteome</keyword>
<dbReference type="STRING" id="338966.Ppro_3579"/>
<dbReference type="AlphaFoldDB" id="A1AV00"/>
<evidence type="ECO:0000313" key="3">
    <source>
        <dbReference type="Proteomes" id="UP000006732"/>
    </source>
</evidence>
<dbReference type="KEGG" id="ppd:Ppro_3579"/>
<dbReference type="GO" id="GO:0008168">
    <property type="term" value="F:methyltransferase activity"/>
    <property type="evidence" value="ECO:0007669"/>
    <property type="project" value="UniProtKB-KW"/>
</dbReference>
<dbReference type="Pfam" id="PF13847">
    <property type="entry name" value="Methyltransf_31"/>
    <property type="match status" value="1"/>
</dbReference>
<dbReference type="eggNOG" id="COG1352">
    <property type="taxonomic scope" value="Bacteria"/>
</dbReference>
<organism evidence="2 3">
    <name type="scientific">Pelobacter propionicus (strain DSM 2379 / NBRC 103807 / OttBd1)</name>
    <dbReference type="NCBI Taxonomy" id="338966"/>
    <lineage>
        <taxon>Bacteria</taxon>
        <taxon>Pseudomonadati</taxon>
        <taxon>Thermodesulfobacteriota</taxon>
        <taxon>Desulfuromonadia</taxon>
        <taxon>Desulfuromonadales</taxon>
        <taxon>Desulfuromonadaceae</taxon>
        <taxon>Pelobacter</taxon>
    </lineage>
</organism>
<gene>
    <name evidence="2" type="ordered locus">Ppro_3579</name>
</gene>
<evidence type="ECO:0000313" key="2">
    <source>
        <dbReference type="EMBL" id="ABL01171.1"/>
    </source>
</evidence>
<dbReference type="RefSeq" id="WP_011737384.1">
    <property type="nucleotide sequence ID" value="NC_008609.1"/>
</dbReference>
<dbReference type="Gene3D" id="3.40.50.150">
    <property type="entry name" value="Vaccinia Virus protein VP39"/>
    <property type="match status" value="1"/>
</dbReference>
<evidence type="ECO:0000259" key="1">
    <source>
        <dbReference type="Pfam" id="PF13847"/>
    </source>
</evidence>
<dbReference type="InterPro" id="IPR025714">
    <property type="entry name" value="Methyltranfer_dom"/>
</dbReference>
<protein>
    <submittedName>
        <fullName evidence="2">MCP methyltransferase, CheR-type</fullName>
    </submittedName>
</protein>
<accession>A1AV00</accession>
<dbReference type="InterPro" id="IPR029063">
    <property type="entry name" value="SAM-dependent_MTases_sf"/>
</dbReference>
<keyword evidence="2" id="KW-0808">Transferase</keyword>
<dbReference type="Proteomes" id="UP000006732">
    <property type="component" value="Chromosome"/>
</dbReference>
<dbReference type="SUPFAM" id="SSF53335">
    <property type="entry name" value="S-adenosyl-L-methionine-dependent methyltransferases"/>
    <property type="match status" value="1"/>
</dbReference>
<dbReference type="HOGENOM" id="CLU_762387_0_0_7"/>